<dbReference type="InterPro" id="IPR001030">
    <property type="entry name" value="Acoase/IPM_deHydtase_lsu_aba"/>
</dbReference>
<evidence type="ECO:0000313" key="16">
    <source>
        <dbReference type="Proteomes" id="UP001597267"/>
    </source>
</evidence>
<comment type="cofactor">
    <cofactor evidence="13">
        <name>[4Fe-4S] cluster</name>
        <dbReference type="ChEBI" id="CHEBI:49883"/>
    </cofactor>
    <text evidence="13">Binds 1 [4Fe-4S] cluster per subunit.</text>
</comment>
<feature type="binding site" evidence="13">
    <location>
        <position position="393"/>
    </location>
    <ligand>
        <name>[4Fe-4S] cluster</name>
        <dbReference type="ChEBI" id="CHEBI:49883"/>
    </ligand>
</feature>
<dbReference type="InterPro" id="IPR033941">
    <property type="entry name" value="IPMI_cat"/>
</dbReference>
<reference evidence="16" key="1">
    <citation type="journal article" date="2019" name="Int. J. Syst. Evol. Microbiol.">
        <title>The Global Catalogue of Microorganisms (GCM) 10K type strain sequencing project: providing services to taxonomists for standard genome sequencing and annotation.</title>
        <authorList>
            <consortium name="The Broad Institute Genomics Platform"/>
            <consortium name="The Broad Institute Genome Sequencing Center for Infectious Disease"/>
            <person name="Wu L."/>
            <person name="Ma J."/>
        </authorList>
    </citation>
    <scope>NUCLEOTIDE SEQUENCE [LARGE SCALE GENOMIC DNA]</scope>
    <source>
        <strain evidence="16">CCM 8896</strain>
    </source>
</reference>
<dbReference type="InterPro" id="IPR036008">
    <property type="entry name" value="Aconitase_4Fe-4S_dom"/>
</dbReference>
<keyword evidence="11 13" id="KW-0100">Branched-chain amino acid biosynthesis</keyword>
<dbReference type="NCBIfam" id="NF004016">
    <property type="entry name" value="PRK05478.1"/>
    <property type="match status" value="1"/>
</dbReference>
<dbReference type="NCBIfam" id="NF009116">
    <property type="entry name" value="PRK12466.1"/>
    <property type="match status" value="1"/>
</dbReference>
<evidence type="ECO:0000256" key="5">
    <source>
        <dbReference type="ARBA" id="ARBA00022485"/>
    </source>
</evidence>
<dbReference type="Gene3D" id="3.30.499.10">
    <property type="entry name" value="Aconitase, domain 3"/>
    <property type="match status" value="2"/>
</dbReference>
<keyword evidence="16" id="KW-1185">Reference proteome</keyword>
<dbReference type="EMBL" id="JBHTOP010000022">
    <property type="protein sequence ID" value="MFD1671968.1"/>
    <property type="molecule type" value="Genomic_DNA"/>
</dbReference>
<dbReference type="SUPFAM" id="SSF53732">
    <property type="entry name" value="Aconitase iron-sulfur domain"/>
    <property type="match status" value="1"/>
</dbReference>
<comment type="function">
    <text evidence="2 13">Catalyzes the isomerization between 2-isopropylmalate and 3-isopropylmalate, via the formation of 2-isopropylmaleate.</text>
</comment>
<keyword evidence="5 13" id="KW-0004">4Fe-4S</keyword>
<dbReference type="PANTHER" id="PTHR43822:SF9">
    <property type="entry name" value="3-ISOPROPYLMALATE DEHYDRATASE"/>
    <property type="match status" value="1"/>
</dbReference>
<dbReference type="InterPro" id="IPR015931">
    <property type="entry name" value="Acnase/IPM_dHydase_lsu_aba_1/3"/>
</dbReference>
<feature type="binding site" evidence="13">
    <location>
        <position position="333"/>
    </location>
    <ligand>
        <name>[4Fe-4S] cluster</name>
        <dbReference type="ChEBI" id="CHEBI:49883"/>
    </ligand>
</feature>
<dbReference type="NCBIfam" id="TIGR00170">
    <property type="entry name" value="leuC"/>
    <property type="match status" value="1"/>
</dbReference>
<dbReference type="CDD" id="cd01583">
    <property type="entry name" value="IPMI"/>
    <property type="match status" value="1"/>
</dbReference>
<dbReference type="PROSITE" id="PS01244">
    <property type="entry name" value="ACONITASE_2"/>
    <property type="match status" value="1"/>
</dbReference>
<keyword evidence="4 13" id="KW-0432">Leucine biosynthesis</keyword>
<dbReference type="HAMAP" id="MF_01026">
    <property type="entry name" value="LeuC_type1"/>
    <property type="match status" value="1"/>
</dbReference>
<feature type="domain" description="Aconitase/3-isopropylmalate dehydratase large subunit alpha/beta/alpha" evidence="14">
    <location>
        <begin position="3"/>
        <end position="443"/>
    </location>
</feature>
<dbReference type="RefSeq" id="WP_125715872.1">
    <property type="nucleotide sequence ID" value="NZ_JBHTOP010000022.1"/>
</dbReference>
<keyword evidence="7 13" id="KW-0479">Metal-binding</keyword>
<evidence type="ECO:0000256" key="13">
    <source>
        <dbReference type="HAMAP-Rule" id="MF_01026"/>
    </source>
</evidence>
<comment type="subunit">
    <text evidence="13">Heterodimer of LeuC and LeuD.</text>
</comment>
<keyword evidence="9 13" id="KW-0411">Iron-sulfur</keyword>
<comment type="catalytic activity">
    <reaction evidence="1 13">
        <text>(2R,3S)-3-isopropylmalate = (2S)-2-isopropylmalate</text>
        <dbReference type="Rhea" id="RHEA:32287"/>
        <dbReference type="ChEBI" id="CHEBI:1178"/>
        <dbReference type="ChEBI" id="CHEBI:35121"/>
        <dbReference type="EC" id="4.2.1.33"/>
    </reaction>
</comment>
<dbReference type="Pfam" id="PF00330">
    <property type="entry name" value="Aconitase"/>
    <property type="match status" value="1"/>
</dbReference>
<evidence type="ECO:0000256" key="12">
    <source>
        <dbReference type="ARBA" id="ARBA00023501"/>
    </source>
</evidence>
<dbReference type="InterPro" id="IPR004430">
    <property type="entry name" value="3-IsopropMal_deHydase_lsu"/>
</dbReference>
<evidence type="ECO:0000256" key="9">
    <source>
        <dbReference type="ARBA" id="ARBA00023014"/>
    </source>
</evidence>
<evidence type="ECO:0000256" key="4">
    <source>
        <dbReference type="ARBA" id="ARBA00022430"/>
    </source>
</evidence>
<dbReference type="EC" id="4.2.1.33" evidence="13"/>
<comment type="pathway">
    <text evidence="3 13">Amino-acid biosynthesis; L-leucine biosynthesis; L-leucine from 3-methyl-2-oxobutanoate: step 2/4.</text>
</comment>
<comment type="caution">
    <text evidence="15">The sequence shown here is derived from an EMBL/GenBank/DDBJ whole genome shotgun (WGS) entry which is preliminary data.</text>
</comment>
<evidence type="ECO:0000256" key="3">
    <source>
        <dbReference type="ARBA" id="ARBA00004729"/>
    </source>
</evidence>
<proteinExistence type="inferred from homology"/>
<dbReference type="PANTHER" id="PTHR43822">
    <property type="entry name" value="HOMOACONITASE, MITOCHONDRIAL-RELATED"/>
    <property type="match status" value="1"/>
</dbReference>
<evidence type="ECO:0000256" key="1">
    <source>
        <dbReference type="ARBA" id="ARBA00000491"/>
    </source>
</evidence>
<sequence length="453" mass="49202">MFDKIWNQHVITGEPGEPQLMYVDLHLVHEVTSPQAFEGLRQQHRRVRRPDKTFATMDHNVPTEDIFNVKDVIAKKQMATLQTNAEEFGVTLASVGTEDQGIIHVIGPQLGLTQPGKIIVCGDSHTSTHGAFGAIAFGIGTSEVEHVFATQTIWQQKPKTMGIHVHGDLKAGVSAKDIIMALISQSGFDGFTGYAIEFYGNVIDDMSMANRMTLSNMVIEGGAKMGQMKPDQTTFDYIAGRKYAPKDMTAAMKYWSQFYTDDPSAFDKTLDFDVSKLAPYVSFGTNPGMSVPVDGQLPEPKDDNDRKAYDYVGLKPGSSPKDIPLGYAFFGSCTNGRLEDLEAAAEILKGQHIANGLTALVVPGSMAIKAEAERRGLDQIFKDAGCQWRMPGCSACLGMNPDLVPAGVHCASTSNRNFEGRQGSGSITHLASPQMVAAAAIHGHFIDIRKEAI</sequence>
<gene>
    <name evidence="13 15" type="primary">leuC</name>
    <name evidence="15" type="ORF">ACFQ5M_07670</name>
</gene>
<accession>A0ABW4J7R2</accession>
<comment type="similarity">
    <text evidence="13">Belongs to the aconitase/IPM isomerase family. LeuC type 1 subfamily.</text>
</comment>
<dbReference type="PRINTS" id="PR00415">
    <property type="entry name" value="ACONITASE"/>
</dbReference>
<evidence type="ECO:0000256" key="8">
    <source>
        <dbReference type="ARBA" id="ARBA00023004"/>
    </source>
</evidence>
<comment type="catalytic activity">
    <reaction evidence="12">
        <text>citrate = D-threo-isocitrate</text>
        <dbReference type="Rhea" id="RHEA:10336"/>
        <dbReference type="ChEBI" id="CHEBI:15562"/>
        <dbReference type="ChEBI" id="CHEBI:16947"/>
        <dbReference type="EC" id="4.2.1.3"/>
    </reaction>
</comment>
<dbReference type="InterPro" id="IPR050067">
    <property type="entry name" value="IPM_dehydratase_rel_enz"/>
</dbReference>
<dbReference type="GO" id="GO:0003861">
    <property type="term" value="F:3-isopropylmalate dehydratase activity"/>
    <property type="evidence" value="ECO:0007669"/>
    <property type="project" value="UniProtKB-EC"/>
</dbReference>
<keyword evidence="8 13" id="KW-0408">Iron</keyword>
<evidence type="ECO:0000256" key="6">
    <source>
        <dbReference type="ARBA" id="ARBA00022605"/>
    </source>
</evidence>
<dbReference type="Proteomes" id="UP001597267">
    <property type="component" value="Unassembled WGS sequence"/>
</dbReference>
<evidence type="ECO:0000313" key="15">
    <source>
        <dbReference type="EMBL" id="MFD1671968.1"/>
    </source>
</evidence>
<keyword evidence="6 13" id="KW-0028">Amino-acid biosynthesis</keyword>
<keyword evidence="10 13" id="KW-0456">Lyase</keyword>
<evidence type="ECO:0000259" key="14">
    <source>
        <dbReference type="Pfam" id="PF00330"/>
    </source>
</evidence>
<evidence type="ECO:0000256" key="2">
    <source>
        <dbReference type="ARBA" id="ARBA00002695"/>
    </source>
</evidence>
<dbReference type="InterPro" id="IPR018136">
    <property type="entry name" value="Aconitase_4Fe-4S_BS"/>
</dbReference>
<organism evidence="15 16">
    <name type="scientific">Agrilactobacillus yilanensis</name>
    <dbReference type="NCBI Taxonomy" id="2485997"/>
    <lineage>
        <taxon>Bacteria</taxon>
        <taxon>Bacillati</taxon>
        <taxon>Bacillota</taxon>
        <taxon>Bacilli</taxon>
        <taxon>Lactobacillales</taxon>
        <taxon>Lactobacillaceae</taxon>
        <taxon>Agrilactobacillus</taxon>
    </lineage>
</organism>
<protein>
    <recommendedName>
        <fullName evidence="13">3-isopropylmalate dehydratase large subunit</fullName>
        <ecNumber evidence="13">4.2.1.33</ecNumber>
    </recommendedName>
    <alternativeName>
        <fullName evidence="13">Alpha-IPM isomerase</fullName>
        <shortName evidence="13">IPMI</shortName>
    </alternativeName>
    <alternativeName>
        <fullName evidence="13">Isopropylmalate isomerase</fullName>
    </alternativeName>
</protein>
<evidence type="ECO:0000256" key="11">
    <source>
        <dbReference type="ARBA" id="ARBA00023304"/>
    </source>
</evidence>
<evidence type="ECO:0000256" key="7">
    <source>
        <dbReference type="ARBA" id="ARBA00022723"/>
    </source>
</evidence>
<evidence type="ECO:0000256" key="10">
    <source>
        <dbReference type="ARBA" id="ARBA00023239"/>
    </source>
</evidence>
<name>A0ABW4J7R2_9LACO</name>
<feature type="binding site" evidence="13">
    <location>
        <position position="396"/>
    </location>
    <ligand>
        <name>[4Fe-4S] cluster</name>
        <dbReference type="ChEBI" id="CHEBI:49883"/>
    </ligand>
</feature>